<dbReference type="AlphaFoldDB" id="A0A9J5YZ03"/>
<dbReference type="PANTHER" id="PTHR33022:SF22">
    <property type="entry name" value="ULP1 PROTEASE FAMILY, C-TERMINAL CATALYTIC DOMAIN CONTAINING PROTEIN"/>
    <property type="match status" value="1"/>
</dbReference>
<dbReference type="PANTHER" id="PTHR33022">
    <property type="entry name" value="DUF1985 DOMAIN-CONTAINING PROTEIN"/>
    <property type="match status" value="1"/>
</dbReference>
<organism evidence="1 2">
    <name type="scientific">Solanum commersonii</name>
    <name type="common">Commerson's wild potato</name>
    <name type="synonym">Commerson's nightshade</name>
    <dbReference type="NCBI Taxonomy" id="4109"/>
    <lineage>
        <taxon>Eukaryota</taxon>
        <taxon>Viridiplantae</taxon>
        <taxon>Streptophyta</taxon>
        <taxon>Embryophyta</taxon>
        <taxon>Tracheophyta</taxon>
        <taxon>Spermatophyta</taxon>
        <taxon>Magnoliopsida</taxon>
        <taxon>eudicotyledons</taxon>
        <taxon>Gunneridae</taxon>
        <taxon>Pentapetalae</taxon>
        <taxon>asterids</taxon>
        <taxon>lamiids</taxon>
        <taxon>Solanales</taxon>
        <taxon>Solanaceae</taxon>
        <taxon>Solanoideae</taxon>
        <taxon>Solaneae</taxon>
        <taxon>Solanum</taxon>
    </lineage>
</organism>
<comment type="caution">
    <text evidence="1">The sequence shown here is derived from an EMBL/GenBank/DDBJ whole genome shotgun (WGS) entry which is preliminary data.</text>
</comment>
<dbReference type="EMBL" id="JACXVP010000005">
    <property type="protein sequence ID" value="KAG5604110.1"/>
    <property type="molecule type" value="Genomic_DNA"/>
</dbReference>
<sequence>MAQHGDGKQYMELDQSKGYHPTIELPLGRFDCPALHIYLNGEVSKSFGRTDNLCNGTWRCEKGSLAAKNYKSYTRIVREVEQEKRTDIQLNDGPYKNKALVDPFNVVMIEDIPLQQAADRGIYVALFAARFICGRNVFDNEFDVNTQRIKFGSLLWNYGKMKLEKHITSESKSSSGAQSSQSGSINQSVAAKLDTGTGWPPCRVHFKPQWCQWDEQPPCY</sequence>
<proteinExistence type="predicted"/>
<name>A0A9J5YZ03_SOLCO</name>
<protein>
    <submittedName>
        <fullName evidence="1">Uncharacterized protein</fullName>
    </submittedName>
</protein>
<dbReference type="Proteomes" id="UP000824120">
    <property type="component" value="Chromosome 5"/>
</dbReference>
<evidence type="ECO:0000313" key="1">
    <source>
        <dbReference type="EMBL" id="KAG5604110.1"/>
    </source>
</evidence>
<evidence type="ECO:0000313" key="2">
    <source>
        <dbReference type="Proteomes" id="UP000824120"/>
    </source>
</evidence>
<gene>
    <name evidence="1" type="ORF">H5410_025602</name>
</gene>
<dbReference type="OrthoDB" id="1304502at2759"/>
<keyword evidence="2" id="KW-1185">Reference proteome</keyword>
<accession>A0A9J5YZ03</accession>
<reference evidence="1 2" key="1">
    <citation type="submission" date="2020-09" db="EMBL/GenBank/DDBJ databases">
        <title>De no assembly of potato wild relative species, Solanum commersonii.</title>
        <authorList>
            <person name="Cho K."/>
        </authorList>
    </citation>
    <scope>NUCLEOTIDE SEQUENCE [LARGE SCALE GENOMIC DNA]</scope>
    <source>
        <strain evidence="1">LZ3.2</strain>
        <tissue evidence="1">Leaf</tissue>
    </source>
</reference>